<keyword evidence="19" id="KW-1185">Reference proteome</keyword>
<evidence type="ECO:0000256" key="15">
    <source>
        <dbReference type="ARBA" id="ARBA00033138"/>
    </source>
</evidence>
<dbReference type="EMBL" id="JARPTC010000002">
    <property type="protein sequence ID" value="MDO7785849.1"/>
    <property type="molecule type" value="Genomic_DNA"/>
</dbReference>
<gene>
    <name evidence="18" type="ORF">P6N53_01220</name>
</gene>
<evidence type="ECO:0000256" key="14">
    <source>
        <dbReference type="ARBA" id="ARBA00023304"/>
    </source>
</evidence>
<evidence type="ECO:0000256" key="2">
    <source>
        <dbReference type="ARBA" id="ARBA00001946"/>
    </source>
</evidence>
<dbReference type="AlphaFoldDB" id="A0AAW7Z9R7"/>
<dbReference type="PANTHER" id="PTHR43275">
    <property type="entry name" value="D-MALATE DEHYDROGENASE [DECARBOXYLATING]"/>
    <property type="match status" value="1"/>
</dbReference>
<evidence type="ECO:0000256" key="12">
    <source>
        <dbReference type="ARBA" id="ARBA00023027"/>
    </source>
</evidence>
<keyword evidence="13" id="KW-0464">Manganese</keyword>
<dbReference type="NCBIfam" id="NF006048">
    <property type="entry name" value="PRK08194.1"/>
    <property type="match status" value="1"/>
</dbReference>
<dbReference type="PANTHER" id="PTHR43275:SF1">
    <property type="entry name" value="D-MALATE DEHYDROGENASE [DECARBOXYLATING]"/>
    <property type="match status" value="1"/>
</dbReference>
<keyword evidence="12" id="KW-0520">NAD</keyword>
<protein>
    <recommendedName>
        <fullName evidence="15">3-IPM-DH</fullName>
        <ecNumber evidence="6">1.1.1.83</ecNumber>
        <ecNumber evidence="5">1.1.1.85</ecNumber>
    </recommendedName>
</protein>
<evidence type="ECO:0000256" key="11">
    <source>
        <dbReference type="ARBA" id="ARBA00023002"/>
    </source>
</evidence>
<dbReference type="EC" id="1.1.1.83" evidence="6"/>
<dbReference type="EC" id="1.1.1.85" evidence="5"/>
<keyword evidence="11 18" id="KW-0560">Oxidoreductase</keyword>
<dbReference type="GO" id="GO:0000287">
    <property type="term" value="F:magnesium ion binding"/>
    <property type="evidence" value="ECO:0007669"/>
    <property type="project" value="InterPro"/>
</dbReference>
<name>A0AAW7Z9R7_9FIRM</name>
<evidence type="ECO:0000256" key="1">
    <source>
        <dbReference type="ARBA" id="ARBA00001936"/>
    </source>
</evidence>
<evidence type="ECO:0000256" key="3">
    <source>
        <dbReference type="ARBA" id="ARBA00008319"/>
    </source>
</evidence>
<accession>A0AAW7Z9R7</accession>
<comment type="cofactor">
    <cofactor evidence="2">
        <name>Mg(2+)</name>
        <dbReference type="ChEBI" id="CHEBI:18420"/>
    </cofactor>
</comment>
<keyword evidence="7" id="KW-0432">Leucine biosynthesis</keyword>
<dbReference type="Pfam" id="PF00180">
    <property type="entry name" value="Iso_dh"/>
    <property type="match status" value="1"/>
</dbReference>
<dbReference type="GO" id="GO:0046553">
    <property type="term" value="F:D-malate dehydrogenase (decarboxylating) (NAD+) activity"/>
    <property type="evidence" value="ECO:0007669"/>
    <property type="project" value="UniProtKB-EC"/>
</dbReference>
<evidence type="ECO:0000259" key="17">
    <source>
        <dbReference type="SMART" id="SM01329"/>
    </source>
</evidence>
<dbReference type="GO" id="GO:0003862">
    <property type="term" value="F:3-isopropylmalate dehydrogenase activity"/>
    <property type="evidence" value="ECO:0007669"/>
    <property type="project" value="UniProtKB-EC"/>
</dbReference>
<evidence type="ECO:0000256" key="4">
    <source>
        <dbReference type="ARBA" id="ARBA00011738"/>
    </source>
</evidence>
<dbReference type="InterPro" id="IPR011829">
    <property type="entry name" value="TTC_DH"/>
</dbReference>
<keyword evidence="10" id="KW-0460">Magnesium</keyword>
<comment type="catalytic activity">
    <reaction evidence="16">
        <text>(R)-malate + NAD(+) = pyruvate + CO2 + NADH</text>
        <dbReference type="Rhea" id="RHEA:18365"/>
        <dbReference type="ChEBI" id="CHEBI:15361"/>
        <dbReference type="ChEBI" id="CHEBI:15588"/>
        <dbReference type="ChEBI" id="CHEBI:16526"/>
        <dbReference type="ChEBI" id="CHEBI:57540"/>
        <dbReference type="ChEBI" id="CHEBI:57945"/>
        <dbReference type="EC" id="1.1.1.83"/>
    </reaction>
</comment>
<evidence type="ECO:0000256" key="13">
    <source>
        <dbReference type="ARBA" id="ARBA00023211"/>
    </source>
</evidence>
<dbReference type="SUPFAM" id="SSF53659">
    <property type="entry name" value="Isocitrate/Isopropylmalate dehydrogenase-like"/>
    <property type="match status" value="1"/>
</dbReference>
<dbReference type="PROSITE" id="PS00470">
    <property type="entry name" value="IDH_IMDH"/>
    <property type="match status" value="1"/>
</dbReference>
<sequence>MGDYKIAVLPGDGIGIDVTAEAVKVLKAVAALDGGINFEFQEFPWGSQYYLAHGEMMPKDAIDTLAGFNSILLGAVGDPTVPDHVTLWGMLLPIRQRFQQYVNLRPSKLLPGIESPLRGKGVKDIDIVFVRENMEGEYSSVGGRMHQGTAAEVALQTGVFTRYGTERIIRYAFEVAQKRPKKHLTSVTKSNACCFSMVFWDEVFKEVGKDYPDVLTDQYLVDAMAASLILHPEKFDVVVASNMFGDILTDIGSAIMGSMGLGASANIEPTFKYPSMFEPIHGSAPDIMGMGIANPLAAIGSAKMLLEHHGEHNMAELVSKAIEQQVAEQKVLTPDLGGTAKTWEVGDDIVRRILASC</sequence>
<evidence type="ECO:0000313" key="19">
    <source>
        <dbReference type="Proteomes" id="UP001172911"/>
    </source>
</evidence>
<comment type="subunit">
    <text evidence="4">Homodimer.</text>
</comment>
<evidence type="ECO:0000256" key="16">
    <source>
        <dbReference type="ARBA" id="ARBA00049301"/>
    </source>
</evidence>
<dbReference type="InterPro" id="IPR019818">
    <property type="entry name" value="IsoCit/isopropylmalate_DH_CS"/>
</dbReference>
<evidence type="ECO:0000256" key="9">
    <source>
        <dbReference type="ARBA" id="ARBA00022723"/>
    </source>
</evidence>
<dbReference type="InterPro" id="IPR024084">
    <property type="entry name" value="IsoPropMal-DH-like_dom"/>
</dbReference>
<evidence type="ECO:0000256" key="5">
    <source>
        <dbReference type="ARBA" id="ARBA00013101"/>
    </source>
</evidence>
<organism evidence="18 19">
    <name type="scientific">Desulforamulus aquiferis</name>
    <dbReference type="NCBI Taxonomy" id="1397668"/>
    <lineage>
        <taxon>Bacteria</taxon>
        <taxon>Bacillati</taxon>
        <taxon>Bacillota</taxon>
        <taxon>Clostridia</taxon>
        <taxon>Eubacteriales</taxon>
        <taxon>Peptococcaceae</taxon>
        <taxon>Desulforamulus</taxon>
    </lineage>
</organism>
<feature type="domain" description="Isopropylmalate dehydrogenase-like" evidence="17">
    <location>
        <begin position="5"/>
        <end position="349"/>
    </location>
</feature>
<dbReference type="NCBIfam" id="NF002898">
    <property type="entry name" value="PRK03437.1"/>
    <property type="match status" value="1"/>
</dbReference>
<evidence type="ECO:0000313" key="18">
    <source>
        <dbReference type="EMBL" id="MDO7785849.1"/>
    </source>
</evidence>
<proteinExistence type="inferred from homology"/>
<evidence type="ECO:0000256" key="10">
    <source>
        <dbReference type="ARBA" id="ARBA00022842"/>
    </source>
</evidence>
<dbReference type="GO" id="GO:0009098">
    <property type="term" value="P:L-leucine biosynthetic process"/>
    <property type="evidence" value="ECO:0007669"/>
    <property type="project" value="UniProtKB-KW"/>
</dbReference>
<keyword evidence="8" id="KW-0028">Amino-acid biosynthesis</keyword>
<dbReference type="SMART" id="SM01329">
    <property type="entry name" value="Iso_dh"/>
    <property type="match status" value="1"/>
</dbReference>
<comment type="similarity">
    <text evidence="3">Belongs to the isocitrate and isopropylmalate dehydrogenases family. LeuB type 1 subfamily.</text>
</comment>
<dbReference type="Gene3D" id="3.40.718.10">
    <property type="entry name" value="Isopropylmalate Dehydrogenase"/>
    <property type="match status" value="1"/>
</dbReference>
<keyword evidence="9" id="KW-0479">Metal-binding</keyword>
<comment type="cofactor">
    <cofactor evidence="1">
        <name>Mn(2+)</name>
        <dbReference type="ChEBI" id="CHEBI:29035"/>
    </cofactor>
</comment>
<evidence type="ECO:0000256" key="6">
    <source>
        <dbReference type="ARBA" id="ARBA00013126"/>
    </source>
</evidence>
<dbReference type="Proteomes" id="UP001172911">
    <property type="component" value="Unassembled WGS sequence"/>
</dbReference>
<keyword evidence="14" id="KW-0100">Branched-chain amino acid biosynthesis</keyword>
<dbReference type="RefSeq" id="WP_304540502.1">
    <property type="nucleotide sequence ID" value="NZ_JARPTC010000002.1"/>
</dbReference>
<dbReference type="NCBIfam" id="TIGR02089">
    <property type="entry name" value="TTC"/>
    <property type="match status" value="1"/>
</dbReference>
<dbReference type="InterPro" id="IPR050501">
    <property type="entry name" value="ICDH/IPMDH"/>
</dbReference>
<dbReference type="FunFam" id="3.40.718.10:FF:000006">
    <property type="entry name" value="3-isopropylmalate dehydrogenase"/>
    <property type="match status" value="1"/>
</dbReference>
<reference evidence="18" key="2">
    <citation type="submission" date="2023-03" db="EMBL/GenBank/DDBJ databases">
        <authorList>
            <person name="Zhang Z."/>
        </authorList>
    </citation>
    <scope>NUCLEOTIDE SEQUENCE</scope>
    <source>
        <strain evidence="18">DSA</strain>
    </source>
</reference>
<evidence type="ECO:0000256" key="8">
    <source>
        <dbReference type="ARBA" id="ARBA00022605"/>
    </source>
</evidence>
<evidence type="ECO:0000256" key="7">
    <source>
        <dbReference type="ARBA" id="ARBA00022430"/>
    </source>
</evidence>
<dbReference type="GO" id="GO:0051287">
    <property type="term" value="F:NAD binding"/>
    <property type="evidence" value="ECO:0007669"/>
    <property type="project" value="InterPro"/>
</dbReference>
<reference evidence="18" key="1">
    <citation type="journal article" date="2023" name="J. Hazard. Mater.">
        <title>Anaerobic biodegradation of pyrene and benzo[a]pyrene by a new sulfate-reducing Desulforamulus aquiferis strain DSA.</title>
        <authorList>
            <person name="Zhang Z."/>
            <person name="Sun J."/>
            <person name="Gong X."/>
            <person name="Wang C."/>
            <person name="Wang H."/>
        </authorList>
    </citation>
    <scope>NUCLEOTIDE SEQUENCE</scope>
    <source>
        <strain evidence="18">DSA</strain>
    </source>
</reference>
<comment type="caution">
    <text evidence="18">The sequence shown here is derived from an EMBL/GenBank/DDBJ whole genome shotgun (WGS) entry which is preliminary data.</text>
</comment>